<dbReference type="Gene3D" id="3.50.50.60">
    <property type="entry name" value="FAD/NAD(P)-binding domain"/>
    <property type="match status" value="1"/>
</dbReference>
<name>A0A076EY19_RHOOP</name>
<dbReference type="Proteomes" id="UP000028488">
    <property type="component" value="Chromosome"/>
</dbReference>
<dbReference type="eggNOG" id="COG2072">
    <property type="taxonomic scope" value="Bacteria"/>
</dbReference>
<dbReference type="RefSeq" id="WP_128642049.1">
    <property type="nucleotide sequence ID" value="NZ_CP008947.1"/>
</dbReference>
<dbReference type="PRINTS" id="PR00368">
    <property type="entry name" value="FADPNR"/>
</dbReference>
<evidence type="ECO:0000313" key="4">
    <source>
        <dbReference type="EMBL" id="AII10303.1"/>
    </source>
</evidence>
<evidence type="ECO:0000256" key="2">
    <source>
        <dbReference type="SAM" id="MobiDB-lite"/>
    </source>
</evidence>
<dbReference type="InterPro" id="IPR036188">
    <property type="entry name" value="FAD/NAD-bd_sf"/>
</dbReference>
<gene>
    <name evidence="4" type="ORF">EP51_38870</name>
</gene>
<evidence type="ECO:0000256" key="1">
    <source>
        <dbReference type="ARBA" id="ARBA00023002"/>
    </source>
</evidence>
<evidence type="ECO:0000259" key="3">
    <source>
        <dbReference type="Pfam" id="PF07992"/>
    </source>
</evidence>
<feature type="compositionally biased region" description="Basic and acidic residues" evidence="2">
    <location>
        <begin position="136"/>
        <end position="145"/>
    </location>
</feature>
<feature type="domain" description="FAD/NAD(P)-binding" evidence="3">
    <location>
        <begin position="175"/>
        <end position="384"/>
    </location>
</feature>
<sequence length="580" mass="63553">MTTTFSDTDLRTDAQAWLDGFSRFLTAELAPTAVFAPQSYWRDVLAFTGDLRTFNDEIPAELLRRQELAKATNIRIAEDRTPPRLVERAGIPCLEVIFEFDTLAGSAVGVARLVDVPDRGLLVRSLFTTLDQLADHPERTGEHRPVGQADSSKFGGPNWLDRRVAAQAYENRDPDVLIVGGGQSGLTLAARLGQLDVDALVVDTHVRPGDNWRTRYHALTLHNAVWLNDLPYMPFPATWPQFVPKDKLAGWFEAYVEAMEINFWGATAFVGGDYDEQSRSWVARVRRGDGTIRTLRPKHVVIATGVSGIPYVPELPGLSQFAGRTLHSSEYDDAGEFEGQRVVIIGTGNSAHDVAQDLHAHGVDVTMVQRSSTTIVSVDPSAAAADASYLTAPTLEDCDLLSMATVYPDLYTGSQMITATMKELDKDLVAALNRIGFRTDYGEEDTGQQMKFMRRGGGYYLNVGCSDLLISGQVGLVQYADTAGFVADGLSLTNGDVVEADAVILATGYQTQQEGVRALLGDEIADAVGPIWGYDDEGEVRNTWKRTAQPGLWFSSGNFQLCRIYSKVLAMQIRTDLDNG</sequence>
<dbReference type="InterPro" id="IPR036291">
    <property type="entry name" value="NAD(P)-bd_dom_sf"/>
</dbReference>
<protein>
    <submittedName>
        <fullName evidence="4">Monooxygenase</fullName>
    </submittedName>
</protein>
<evidence type="ECO:0000313" key="5">
    <source>
        <dbReference type="Proteomes" id="UP000028488"/>
    </source>
</evidence>
<dbReference type="AlphaFoldDB" id="A0A076EY19"/>
<dbReference type="GO" id="GO:0004497">
    <property type="term" value="F:monooxygenase activity"/>
    <property type="evidence" value="ECO:0007669"/>
    <property type="project" value="UniProtKB-KW"/>
</dbReference>
<dbReference type="GO" id="GO:0050660">
    <property type="term" value="F:flavin adenine dinucleotide binding"/>
    <property type="evidence" value="ECO:0007669"/>
    <property type="project" value="TreeGrafter"/>
</dbReference>
<feature type="region of interest" description="Disordered" evidence="2">
    <location>
        <begin position="136"/>
        <end position="157"/>
    </location>
</feature>
<dbReference type="PRINTS" id="PR00411">
    <property type="entry name" value="PNDRDTASEI"/>
</dbReference>
<dbReference type="PANTHER" id="PTHR43539">
    <property type="entry name" value="FLAVIN-BINDING MONOOXYGENASE-LIKE PROTEIN (AFU_ORTHOLOGUE AFUA_4G09220)"/>
    <property type="match status" value="1"/>
</dbReference>
<reference evidence="4 5" key="1">
    <citation type="submission" date="2014-07" db="EMBL/GenBank/DDBJ databases">
        <title>Genome Sequence of Rhodococcus opacus Strain R7, a Biodegrader of Mono- and Polycyclic Aromatic Hydrocarbons.</title>
        <authorList>
            <person name="Di Gennaro P."/>
            <person name="Zampolli J."/>
            <person name="Presti I."/>
            <person name="Cappelletti M."/>
            <person name="D'Ursi P."/>
            <person name="Orro A."/>
            <person name="Mezzelani A."/>
            <person name="Milanesi L."/>
        </authorList>
    </citation>
    <scope>NUCLEOTIDE SEQUENCE [LARGE SCALE GENOMIC DNA]</scope>
    <source>
        <strain evidence="4 5">R7</strain>
    </source>
</reference>
<dbReference type="Pfam" id="PF07992">
    <property type="entry name" value="Pyr_redox_2"/>
    <property type="match status" value="1"/>
</dbReference>
<dbReference type="SUPFAM" id="SSF51905">
    <property type="entry name" value="FAD/NAD(P)-binding domain"/>
    <property type="match status" value="1"/>
</dbReference>
<proteinExistence type="predicted"/>
<dbReference type="InterPro" id="IPR050982">
    <property type="entry name" value="Auxin_biosynth/cation_transpt"/>
</dbReference>
<accession>A0A076EY19</accession>
<keyword evidence="1" id="KW-0560">Oxidoreductase</keyword>
<dbReference type="PANTHER" id="PTHR43539:SF68">
    <property type="entry name" value="FLAVIN-BINDING MONOOXYGENASE-LIKE PROTEIN (AFU_ORTHOLOGUE AFUA_4G09220)"/>
    <property type="match status" value="1"/>
</dbReference>
<dbReference type="EMBL" id="CP008947">
    <property type="protein sequence ID" value="AII10303.1"/>
    <property type="molecule type" value="Genomic_DNA"/>
</dbReference>
<dbReference type="InterPro" id="IPR023753">
    <property type="entry name" value="FAD/NAD-binding_dom"/>
</dbReference>
<organism evidence="4 5">
    <name type="scientific">Rhodococcus opacus</name>
    <name type="common">Nocardia opaca</name>
    <dbReference type="NCBI Taxonomy" id="37919"/>
    <lineage>
        <taxon>Bacteria</taxon>
        <taxon>Bacillati</taxon>
        <taxon>Actinomycetota</taxon>
        <taxon>Actinomycetes</taxon>
        <taxon>Mycobacteriales</taxon>
        <taxon>Nocardiaceae</taxon>
        <taxon>Rhodococcus</taxon>
    </lineage>
</organism>
<keyword evidence="4" id="KW-0503">Monooxygenase</keyword>
<dbReference type="SUPFAM" id="SSF51735">
    <property type="entry name" value="NAD(P)-binding Rossmann-fold domains"/>
    <property type="match status" value="1"/>
</dbReference>